<evidence type="ECO:0000313" key="3">
    <source>
        <dbReference type="EMBL" id="APJ04250.1"/>
    </source>
</evidence>
<feature type="compositionally biased region" description="Polar residues" evidence="1">
    <location>
        <begin position="1"/>
        <end position="10"/>
    </location>
</feature>
<feature type="region of interest" description="Disordered" evidence="1">
    <location>
        <begin position="1"/>
        <end position="38"/>
    </location>
</feature>
<feature type="region of interest" description="Disordered" evidence="1">
    <location>
        <begin position="654"/>
        <end position="685"/>
    </location>
</feature>
<dbReference type="InterPro" id="IPR038610">
    <property type="entry name" value="FliK-like_C_sf"/>
</dbReference>
<gene>
    <name evidence="3" type="ORF">AXG55_10160</name>
</gene>
<dbReference type="STRING" id="1915309.AXG55_10160"/>
<sequence length="750" mass="84440">MAMQTSNSGLFSIGAVATPPQKENNLEQQEPKKGNNNNVNFANFIDDLFAKYSMDDEGGEDPAPLLFKKSDNKKADDLNNLINSVLTPTFPFQSSLQMNKEDNTSFAWQQPKASFNTENKVAIDLKPVENFSIGDYKFYPIYPENMNISKEEQPTLIDKNAQPLNNLMKFDAVDLKVIQNPNITDNKFTAFDKMSVQPTPIALKDLQKGDLVSIAPLDNNKNIFLPFSKMNVEIQNAIPDVKMNNAKLDNKINLNNINLLEKGNPKQEIIDFGENFFGYPVSHLEQDNSIKTDYYLFKKESLPEGDKQLLIGILSKDTDNDALPNNFDLGKQGKPLLIGYQEDKPKFSKMMTLTDLKNNIDNLFNRILKNQNEDDFLGDDQQWNGKNFKPAFSNAPKSIFDEPHKYFFNAKDFENKDFFSNGNFNNINFKGKNIDINPNALKAMEDLLKAKMQQGFGNINFENVDKDKKGLDLSKTDFIRTNFEKVKFEGLNNKENREDSPYSFMSDSDNNKDTPKKELGEKLSLENKGISFEKGITPHSSSPIVVSDKSNADFSNTIISTATRRAVDLSNQLQARGGGTAKIQIQDDKVGSLELSIHMKKDNTVSMEIKASDKDLKNILEKNSDTLRKSLDNQNISLTDFKVSTIEKSIQTNMGSAAGQGFSQHQSQHNGQNGNLNNPDNPQQALNQSFLQNSFSNGSNSFFKNPESDFSFNRNHIQDYVNKNVSFKNVEKNSITNIQRGANGSIKVLV</sequence>
<evidence type="ECO:0000313" key="4">
    <source>
        <dbReference type="Proteomes" id="UP000184731"/>
    </source>
</evidence>
<evidence type="ECO:0000259" key="2">
    <source>
        <dbReference type="Pfam" id="PF02120"/>
    </source>
</evidence>
<accession>A0A1L4D232</accession>
<dbReference type="KEGG" id="saqi:AXG55_10160"/>
<dbReference type="AlphaFoldDB" id="A0A1L4D232"/>
<feature type="domain" description="Flagellar hook-length control protein-like C-terminal" evidence="2">
    <location>
        <begin position="573"/>
        <end position="649"/>
    </location>
</feature>
<dbReference type="Pfam" id="PF02120">
    <property type="entry name" value="Flg_hook"/>
    <property type="match status" value="1"/>
</dbReference>
<feature type="region of interest" description="Disordered" evidence="1">
    <location>
        <begin position="492"/>
        <end position="517"/>
    </location>
</feature>
<evidence type="ECO:0000256" key="1">
    <source>
        <dbReference type="SAM" id="MobiDB-lite"/>
    </source>
</evidence>
<feature type="compositionally biased region" description="Low complexity" evidence="1">
    <location>
        <begin position="659"/>
        <end position="685"/>
    </location>
</feature>
<dbReference type="EMBL" id="CP017834">
    <property type="protein sequence ID" value="APJ04250.1"/>
    <property type="molecule type" value="Genomic_DNA"/>
</dbReference>
<proteinExistence type="predicted"/>
<dbReference type="RefSeq" id="WP_148698003.1">
    <property type="nucleotide sequence ID" value="NZ_CP017834.1"/>
</dbReference>
<reference evidence="3 4" key="1">
    <citation type="submission" date="2016-10" db="EMBL/GenBank/DDBJ databases">
        <title>Silvanigrella aquatica sp. nov., isolated from a freshwater lake located in the Black Forest, Germany, description of Silvanigrellaceae fam. nov., Silvanigrellales ord. nov., reclassification of the order Bdellovibrionales in the class Oligoflexia, reclassification of the families Bacteriovoracaceae and Halobacteriovoraceae in the new order Bacteriovoracales ord. nov., and reclassification of the family Pseudobacteriovoracaceae in the order Oligoflexiales.</title>
        <authorList>
            <person name="Hahn M.W."/>
            <person name="Schmidt J."/>
            <person name="Koll U."/>
            <person name="Rohde M."/>
            <person name="Verbag S."/>
            <person name="Pitt A."/>
            <person name="Nakai R."/>
            <person name="Naganuma T."/>
            <person name="Lang E."/>
        </authorList>
    </citation>
    <scope>NUCLEOTIDE SEQUENCE [LARGE SCALE GENOMIC DNA]</scope>
    <source>
        <strain evidence="3 4">MWH-Nonnen-W8red</strain>
    </source>
</reference>
<keyword evidence="4" id="KW-1185">Reference proteome</keyword>
<organism evidence="3 4">
    <name type="scientific">Silvanigrella aquatica</name>
    <dbReference type="NCBI Taxonomy" id="1915309"/>
    <lineage>
        <taxon>Bacteria</taxon>
        <taxon>Pseudomonadati</taxon>
        <taxon>Bdellovibrionota</taxon>
        <taxon>Oligoflexia</taxon>
        <taxon>Silvanigrellales</taxon>
        <taxon>Silvanigrellaceae</taxon>
        <taxon>Silvanigrella</taxon>
    </lineage>
</organism>
<protein>
    <recommendedName>
        <fullName evidence="2">Flagellar hook-length control protein-like C-terminal domain-containing protein</fullName>
    </recommendedName>
</protein>
<dbReference type="CDD" id="cd17470">
    <property type="entry name" value="T3SS_Flik_C"/>
    <property type="match status" value="1"/>
</dbReference>
<dbReference type="OrthoDB" id="9825549at2"/>
<dbReference type="Proteomes" id="UP000184731">
    <property type="component" value="Chromosome"/>
</dbReference>
<name>A0A1L4D232_9BACT</name>
<dbReference type="Gene3D" id="3.30.750.140">
    <property type="match status" value="1"/>
</dbReference>
<dbReference type="InterPro" id="IPR021136">
    <property type="entry name" value="Flagellar_hook_control-like_C"/>
</dbReference>